<feature type="binding site" evidence="11">
    <location>
        <position position="20"/>
    </location>
    <ligand>
        <name>5-methyltetrahydropteroyltri-L-glutamate</name>
        <dbReference type="ChEBI" id="CHEBI:58207"/>
    </ligand>
</feature>
<dbReference type="GO" id="GO:0008270">
    <property type="term" value="F:zinc ion binding"/>
    <property type="evidence" value="ECO:0007669"/>
    <property type="project" value="InterPro"/>
</dbReference>
<dbReference type="CDD" id="cd03312">
    <property type="entry name" value="CIMS_N_terminal_like"/>
    <property type="match status" value="1"/>
</dbReference>
<feature type="domain" description="Cobalamin-independent methionine synthase MetE N-terminal" evidence="15">
    <location>
        <begin position="6"/>
        <end position="309"/>
    </location>
</feature>
<dbReference type="GO" id="GO:0003871">
    <property type="term" value="F:5-methyltetrahydropteroyltriglutamate-homocysteine S-methyltransferase activity"/>
    <property type="evidence" value="ECO:0007669"/>
    <property type="project" value="UniProtKB-UniRule"/>
</dbReference>
<dbReference type="Pfam" id="PF01717">
    <property type="entry name" value="Meth_synt_2"/>
    <property type="match status" value="1"/>
</dbReference>
<evidence type="ECO:0000256" key="10">
    <source>
        <dbReference type="HAMAP-Rule" id="MF_00172"/>
    </source>
</evidence>
<evidence type="ECO:0000256" key="11">
    <source>
        <dbReference type="PIRSR" id="PIRSR000382-1"/>
    </source>
</evidence>
<keyword evidence="6 10" id="KW-0808">Transferase</keyword>
<feature type="binding site" evidence="10">
    <location>
        <position position="635"/>
    </location>
    <ligand>
        <name>Zn(2+)</name>
        <dbReference type="ChEBI" id="CHEBI:29105"/>
        <note>catalytic</note>
    </ligand>
</feature>
<dbReference type="AlphaFoldDB" id="E1R8H9"/>
<dbReference type="RefSeq" id="WP_013252787.1">
    <property type="nucleotide sequence ID" value="NC_014364.1"/>
</dbReference>
<dbReference type="CDD" id="cd03311">
    <property type="entry name" value="CIMS_C_terminal_like"/>
    <property type="match status" value="1"/>
</dbReference>
<dbReference type="PANTHER" id="PTHR30519">
    <property type="entry name" value="5-METHYLTETRAHYDROPTEROYLTRIGLUTAMATE--HOMOCYSTEINE METHYLTRANSFERASE"/>
    <property type="match status" value="1"/>
</dbReference>
<feature type="binding site" evidence="10">
    <location>
        <begin position="17"/>
        <end position="20"/>
    </location>
    <ligand>
        <name>5-methyltetrahydropteroyltri-L-glutamate</name>
        <dbReference type="ChEBI" id="CHEBI:58207"/>
    </ligand>
</feature>
<feature type="binding site" evidence="10 11">
    <location>
        <begin position="507"/>
        <end position="508"/>
    </location>
    <ligand>
        <name>5-methyltetrahydropteroyltri-L-glutamate</name>
        <dbReference type="ChEBI" id="CHEBI:58207"/>
    </ligand>
</feature>
<feature type="binding site" evidence="10 11">
    <location>
        <begin position="423"/>
        <end position="425"/>
    </location>
    <ligand>
        <name>L-homocysteine</name>
        <dbReference type="ChEBI" id="CHEBI:58199"/>
    </ligand>
</feature>
<feature type="binding site" evidence="12">
    <location>
        <position position="718"/>
    </location>
    <ligand>
        <name>Zn(2+)</name>
        <dbReference type="ChEBI" id="CHEBI:29105"/>
        <label>1</label>
        <note>catalytic</note>
    </ligand>
</feature>
<dbReference type="Gene3D" id="3.20.20.210">
    <property type="match status" value="2"/>
</dbReference>
<comment type="pathway">
    <text evidence="2 10">Amino-acid biosynthesis; L-methionine biosynthesis via de novo pathway; L-methionine from L-homocysteine (MetE route): step 1/1.</text>
</comment>
<dbReference type="InterPro" id="IPR013215">
    <property type="entry name" value="Cbl-indep_Met_Synth_N"/>
</dbReference>
<keyword evidence="5 10" id="KW-0028">Amino-acid biosynthesis</keyword>
<comment type="cofactor">
    <cofactor evidence="12">
        <name>Zn(2+)</name>
        <dbReference type="ChEBI" id="CHEBI:29105"/>
    </cofactor>
    <text evidence="12">Binds 2 Zn(2+) ions per subunit.</text>
</comment>
<evidence type="ECO:0000313" key="16">
    <source>
        <dbReference type="EMBL" id="ADK79323.1"/>
    </source>
</evidence>
<evidence type="ECO:0000259" key="15">
    <source>
        <dbReference type="Pfam" id="PF08267"/>
    </source>
</evidence>
<evidence type="ECO:0000259" key="14">
    <source>
        <dbReference type="Pfam" id="PF01717"/>
    </source>
</evidence>
<dbReference type="EC" id="2.1.1.14" evidence="10"/>
<evidence type="ECO:0000256" key="1">
    <source>
        <dbReference type="ARBA" id="ARBA00002777"/>
    </source>
</evidence>
<dbReference type="UniPathway" id="UPA00051">
    <property type="reaction ID" value="UER00082"/>
</dbReference>
<dbReference type="NCBIfam" id="TIGR01371">
    <property type="entry name" value="met_syn_B12ind"/>
    <property type="match status" value="1"/>
</dbReference>
<feature type="binding site" evidence="10">
    <location>
        <position position="111"/>
    </location>
    <ligand>
        <name>5-methyltetrahydropteroyltri-L-glutamate</name>
        <dbReference type="ChEBI" id="CHEBI:58207"/>
    </ligand>
</feature>
<evidence type="ECO:0000256" key="9">
    <source>
        <dbReference type="ARBA" id="ARBA00023167"/>
    </source>
</evidence>
<feature type="domain" description="Cobalamin-independent methionine synthase MetE C-terminal/archaeal" evidence="14">
    <location>
        <begin position="418"/>
        <end position="740"/>
    </location>
</feature>
<feature type="binding site" evidence="12">
    <location>
        <position position="657"/>
    </location>
    <ligand>
        <name>Zn(2+)</name>
        <dbReference type="ChEBI" id="CHEBI:29105"/>
        <label>1</label>
        <note>catalytic</note>
    </ligand>
</feature>
<dbReference type="GO" id="GO:0032259">
    <property type="term" value="P:methylation"/>
    <property type="evidence" value="ECO:0007669"/>
    <property type="project" value="UniProtKB-KW"/>
</dbReference>
<protein>
    <recommendedName>
        <fullName evidence="10">5-methyltetrahydropteroyltriglutamate--homocysteine methyltransferase</fullName>
        <ecNumber evidence="10">2.1.1.14</ecNumber>
    </recommendedName>
    <alternativeName>
        <fullName evidence="10">Cobalamin-independent methionine synthase</fullName>
    </alternativeName>
    <alternativeName>
        <fullName evidence="10">Methionine synthase, vitamin-B12 independent isozyme</fullName>
    </alternativeName>
</protein>
<keyword evidence="17" id="KW-1185">Reference proteome</keyword>
<dbReference type="GO" id="GO:0009086">
    <property type="term" value="P:methionine biosynthetic process"/>
    <property type="evidence" value="ECO:0007669"/>
    <property type="project" value="UniProtKB-UniRule"/>
</dbReference>
<evidence type="ECO:0000256" key="5">
    <source>
        <dbReference type="ARBA" id="ARBA00022605"/>
    </source>
</evidence>
<proteinExistence type="inferred from homology"/>
<evidence type="ECO:0000256" key="3">
    <source>
        <dbReference type="ARBA" id="ARBA00009553"/>
    </source>
</evidence>
<feature type="binding site" evidence="10 11">
    <location>
        <position position="476"/>
    </location>
    <ligand>
        <name>L-methionine</name>
        <dbReference type="ChEBI" id="CHEBI:57844"/>
    </ligand>
</feature>
<feature type="binding site" evidence="10">
    <location>
        <position position="476"/>
    </location>
    <ligand>
        <name>L-homocysteine</name>
        <dbReference type="ChEBI" id="CHEBI:58199"/>
    </ligand>
</feature>
<dbReference type="Pfam" id="PF08267">
    <property type="entry name" value="Meth_synt_1"/>
    <property type="match status" value="1"/>
</dbReference>
<feature type="binding site" evidence="10">
    <location>
        <position position="633"/>
    </location>
    <ligand>
        <name>Zn(2+)</name>
        <dbReference type="ChEBI" id="CHEBI:29105"/>
        <note>catalytic</note>
    </ligand>
</feature>
<feature type="binding site" evidence="10 11">
    <location>
        <position position="591"/>
    </location>
    <ligand>
        <name>L-homocysteine</name>
        <dbReference type="ChEBI" id="CHEBI:58199"/>
    </ligand>
</feature>
<reference evidence="16 17" key="1">
    <citation type="journal article" date="2010" name="Stand. Genomic Sci.">
        <title>Complete genome sequence of Spirochaeta smaragdinae type strain (SEBR 4228).</title>
        <authorList>
            <person name="Mavromatis K."/>
            <person name="Yasawong M."/>
            <person name="Chertkov O."/>
            <person name="Lapidus A."/>
            <person name="Lucas S."/>
            <person name="Nolan M."/>
            <person name="Del Rio T.G."/>
            <person name="Tice H."/>
            <person name="Cheng J.F."/>
            <person name="Pitluck S."/>
            <person name="Liolios K."/>
            <person name="Ivanova N."/>
            <person name="Tapia R."/>
            <person name="Han C."/>
            <person name="Bruce D."/>
            <person name="Goodwin L."/>
            <person name="Pati A."/>
            <person name="Chen A."/>
            <person name="Palaniappan K."/>
            <person name="Land M."/>
            <person name="Hauser L."/>
            <person name="Chang Y.J."/>
            <person name="Jeffries C.D."/>
            <person name="Detter J.C."/>
            <person name="Rohde M."/>
            <person name="Brambilla E."/>
            <person name="Spring S."/>
            <person name="Goker M."/>
            <person name="Sikorski J."/>
            <person name="Woyke T."/>
            <person name="Bristow J."/>
            <person name="Eisen J.A."/>
            <person name="Markowitz V."/>
            <person name="Hugenholtz P."/>
            <person name="Klenk H.P."/>
            <person name="Kyrpides N.C."/>
        </authorList>
    </citation>
    <scope>NUCLEOTIDE SEQUENCE [LARGE SCALE GENOMIC DNA]</scope>
    <source>
        <strain evidence="17">DSM 11293 / JCM 15392 / SEBR 4228</strain>
    </source>
</reference>
<evidence type="ECO:0000256" key="4">
    <source>
        <dbReference type="ARBA" id="ARBA00022603"/>
    </source>
</evidence>
<dbReference type="eggNOG" id="COG0620">
    <property type="taxonomic scope" value="Bacteria"/>
</dbReference>
<keyword evidence="7 10" id="KW-0479">Metal-binding</keyword>
<dbReference type="InterPro" id="IPR038071">
    <property type="entry name" value="UROD/MetE-like_sf"/>
</dbReference>
<dbReference type="NCBIfam" id="NF003556">
    <property type="entry name" value="PRK05222.1"/>
    <property type="match status" value="1"/>
</dbReference>
<dbReference type="HOGENOM" id="CLU_013175_0_0_12"/>
<sequence>MICKTLVTGFPRIGENRELKRALEHYWSKTASLQELRATAAELRKRHWLFQKRQNIDFISSNDFSYYDNMLDTIVMLNAVPDRFSGIEDETERYFAMARGTAGASAMTMSKWFDTNYHYIVPELSGTLDFRLCPGKILTEYAEAKKLGVKTKINVIGPITFMGLSRASKGENPFGYASRIIPLYKELLARCAELDDTLYIQMEEPYLVKNPTAEVLALLKAAYQDLASVSSNIRIIVTSYFEHSNETTKILAETPIWGLGLDFVHGPQNIQGLKYAKGKKIFAGVVDGRNIWRNDLGASLFLLEKISDMVGREQVVVSTSCSLLHVPYSLQNEPESDIKQHLAFCCEKVEELALLGRVFRGEVVLDSDNIGMKTARSRTPSTQHDGPADIAFGERKVRAGDFAERNALQRRKFHLPKLPTTTIGSFPQTQELRRLRRDFKKRAISEEAYEQGIKTYIDDCIAFQEEIGLDVLVHGEPERNDMVEYFGEMLKGFHFTDNGWVQSYGSRCVKPPIIYGDISRTKPMTVRWISYAQRRSKKPVKGMLTGPVTILNWSFVREDIPRPLVARQIAAALCEEVADLQAAGISIIQVDEAAFREGYPLRKENVSAYERWAVDSFRLAVSSAAKETQIHTHMCYSDFTDIIKTIEAMDADVITIETARGGNRLLDVFEREGYHNEIGPGVYDIHSPRIPSEDEFEKQIFSRLEVLDGKRMWINPDCGLKTRRWEEVRPALQHMVSATRNVRLTLERNETSLT</sequence>
<gene>
    <name evidence="10" type="primary">metE</name>
    <name evidence="16" type="ordered locus">Spirs_0166</name>
</gene>
<evidence type="ECO:0000256" key="7">
    <source>
        <dbReference type="ARBA" id="ARBA00022723"/>
    </source>
</evidence>
<dbReference type="Proteomes" id="UP000002318">
    <property type="component" value="Chromosome"/>
</dbReference>
<dbReference type="InterPro" id="IPR006276">
    <property type="entry name" value="Cobalamin-indep_Met_synthase"/>
</dbReference>
<keyword evidence="4 10" id="KW-0489">Methyltransferase</keyword>
<evidence type="ECO:0000256" key="2">
    <source>
        <dbReference type="ARBA" id="ARBA00004681"/>
    </source>
</evidence>
<feature type="binding site" evidence="10">
    <location>
        <position position="597"/>
    </location>
    <ligand>
        <name>5-methyltetrahydropteroyltri-L-glutamate</name>
        <dbReference type="ChEBI" id="CHEBI:58207"/>
    </ligand>
</feature>
<dbReference type="PIRSF" id="PIRSF000382">
    <property type="entry name" value="MeTrfase_B12_ind"/>
    <property type="match status" value="1"/>
</dbReference>
<comment type="cofactor">
    <cofactor evidence="10">
        <name>Zn(2+)</name>
        <dbReference type="ChEBI" id="CHEBI:29105"/>
    </cofactor>
    <text evidence="10">Binds 1 zinc ion per subunit.</text>
</comment>
<dbReference type="KEGG" id="ssm:Spirs_0166"/>
<feature type="binding site" evidence="12">
    <location>
        <position position="633"/>
    </location>
    <ligand>
        <name>Zn(2+)</name>
        <dbReference type="ChEBI" id="CHEBI:29105"/>
        <label>1</label>
        <note>catalytic</note>
    </ligand>
</feature>
<dbReference type="HAMAP" id="MF_00172">
    <property type="entry name" value="Meth_synth"/>
    <property type="match status" value="1"/>
</dbReference>
<evidence type="ECO:0000256" key="6">
    <source>
        <dbReference type="ARBA" id="ARBA00022679"/>
    </source>
</evidence>
<feature type="active site" description="Proton donor" evidence="10 13">
    <location>
        <position position="686"/>
    </location>
</feature>
<keyword evidence="10" id="KW-0677">Repeat</keyword>
<evidence type="ECO:0000313" key="17">
    <source>
        <dbReference type="Proteomes" id="UP000002318"/>
    </source>
</evidence>
<evidence type="ECO:0000256" key="13">
    <source>
        <dbReference type="PIRSR" id="PIRSR000382-3"/>
    </source>
</evidence>
<comment type="similarity">
    <text evidence="3 10">Belongs to the vitamin-B12 independent methionine synthase family.</text>
</comment>
<feature type="binding site" evidence="11">
    <location>
        <position position="116"/>
    </location>
    <ligand>
        <name>5-methyltetrahydropteroyltri-L-glutamate</name>
        <dbReference type="ChEBI" id="CHEBI:58207"/>
    </ligand>
</feature>
<name>E1R8H9_SEDSS</name>
<dbReference type="STRING" id="573413.Spirs_0166"/>
<dbReference type="InterPro" id="IPR002629">
    <property type="entry name" value="Met_Synth_C/arc"/>
</dbReference>
<feature type="binding site" evidence="10 11">
    <location>
        <position position="553"/>
    </location>
    <ligand>
        <name>5-methyltetrahydropteroyltri-L-glutamate</name>
        <dbReference type="ChEBI" id="CHEBI:58207"/>
    </ligand>
</feature>
<feature type="binding site" evidence="10">
    <location>
        <position position="718"/>
    </location>
    <ligand>
        <name>Zn(2+)</name>
        <dbReference type="ChEBI" id="CHEBI:29105"/>
        <note>catalytic</note>
    </ligand>
</feature>
<evidence type="ECO:0000256" key="8">
    <source>
        <dbReference type="ARBA" id="ARBA00022833"/>
    </source>
</evidence>
<dbReference type="EMBL" id="CP002116">
    <property type="protein sequence ID" value="ADK79323.1"/>
    <property type="molecule type" value="Genomic_DNA"/>
</dbReference>
<dbReference type="SUPFAM" id="SSF51726">
    <property type="entry name" value="UROD/MetE-like"/>
    <property type="match status" value="2"/>
</dbReference>
<accession>E1R8H9</accession>
<comment type="function">
    <text evidence="1 10">Catalyzes the transfer of a methyl group from 5-methyltetrahydrofolate to homocysteine resulting in methionine formation.</text>
</comment>
<feature type="binding site" evidence="10 11">
    <location>
        <position position="591"/>
    </location>
    <ligand>
        <name>L-methionine</name>
        <dbReference type="ChEBI" id="CHEBI:57844"/>
    </ligand>
</feature>
<feature type="binding site" evidence="10">
    <location>
        <position position="657"/>
    </location>
    <ligand>
        <name>Zn(2+)</name>
        <dbReference type="ChEBI" id="CHEBI:29105"/>
        <note>catalytic</note>
    </ligand>
</feature>
<keyword evidence="9 10" id="KW-0486">Methionine biosynthesis</keyword>
<keyword evidence="8 10" id="KW-0862">Zinc</keyword>
<feature type="binding site" evidence="10 11">
    <location>
        <begin position="423"/>
        <end position="425"/>
    </location>
    <ligand>
        <name>L-methionine</name>
        <dbReference type="ChEBI" id="CHEBI:57844"/>
    </ligand>
</feature>
<organism evidence="16 17">
    <name type="scientific">Sediminispirochaeta smaragdinae (strain DSM 11293 / JCM 15392 / SEBR 4228)</name>
    <name type="common">Spirochaeta smaragdinae</name>
    <dbReference type="NCBI Taxonomy" id="573413"/>
    <lineage>
        <taxon>Bacteria</taxon>
        <taxon>Pseudomonadati</taxon>
        <taxon>Spirochaetota</taxon>
        <taxon>Spirochaetia</taxon>
        <taxon>Spirochaetales</taxon>
        <taxon>Spirochaetaceae</taxon>
        <taxon>Sediminispirochaeta</taxon>
    </lineage>
</organism>
<comment type="catalytic activity">
    <reaction evidence="10">
        <text>5-methyltetrahydropteroyltri-L-glutamate + L-homocysteine = tetrahydropteroyltri-L-glutamate + L-methionine</text>
        <dbReference type="Rhea" id="RHEA:21196"/>
        <dbReference type="ChEBI" id="CHEBI:57844"/>
        <dbReference type="ChEBI" id="CHEBI:58140"/>
        <dbReference type="ChEBI" id="CHEBI:58199"/>
        <dbReference type="ChEBI" id="CHEBI:58207"/>
        <dbReference type="EC" id="2.1.1.14"/>
    </reaction>
</comment>
<evidence type="ECO:0000256" key="12">
    <source>
        <dbReference type="PIRSR" id="PIRSR000382-2"/>
    </source>
</evidence>
<feature type="binding site" evidence="12">
    <location>
        <position position="635"/>
    </location>
    <ligand>
        <name>Zn(2+)</name>
        <dbReference type="ChEBI" id="CHEBI:29105"/>
        <label>1</label>
        <note>catalytic</note>
    </ligand>
</feature>